<dbReference type="Gene3D" id="3.40.630.30">
    <property type="match status" value="1"/>
</dbReference>
<dbReference type="GO" id="GO:0016747">
    <property type="term" value="F:acyltransferase activity, transferring groups other than amino-acyl groups"/>
    <property type="evidence" value="ECO:0007669"/>
    <property type="project" value="InterPro"/>
</dbReference>
<dbReference type="AlphaFoldDB" id="C7Q5C7"/>
<dbReference type="RefSeq" id="WP_015795624.1">
    <property type="nucleotide sequence ID" value="NC_013131.1"/>
</dbReference>
<dbReference type="Proteomes" id="UP000000851">
    <property type="component" value="Chromosome"/>
</dbReference>
<dbReference type="KEGG" id="cai:Caci_7066"/>
<feature type="domain" description="N-acetyltransferase" evidence="1">
    <location>
        <begin position="21"/>
        <end position="164"/>
    </location>
</feature>
<keyword evidence="2" id="KW-0808">Transferase</keyword>
<accession>C7Q5C7</accession>
<sequence length="164" mass="18661">MTELLVRRADSADPVDRGALERMWLMFRHDMSEFAEQLPNPDGSFRSEWLQSALEDENWAAYLALVGDRPAGFAFVRALEQPTRVLNSFFIVRGARRSGYGLQFVKQVLAAHPGPWEIAFQERNVKGAQFWRRAAREVAGEAWHEEVRPPLTGGTLPNVWVVIP</sequence>
<dbReference type="SUPFAM" id="SSF55729">
    <property type="entry name" value="Acyl-CoA N-acyltransferases (Nat)"/>
    <property type="match status" value="1"/>
</dbReference>
<dbReference type="InParanoid" id="C7Q5C7"/>
<dbReference type="SMR" id="C7Q5C7"/>
<evidence type="ECO:0000313" key="3">
    <source>
        <dbReference type="Proteomes" id="UP000000851"/>
    </source>
</evidence>
<proteinExistence type="predicted"/>
<keyword evidence="3" id="KW-1185">Reference proteome</keyword>
<organism evidence="2 3">
    <name type="scientific">Catenulispora acidiphila (strain DSM 44928 / JCM 14897 / NBRC 102108 / NRRL B-24433 / ID139908)</name>
    <dbReference type="NCBI Taxonomy" id="479433"/>
    <lineage>
        <taxon>Bacteria</taxon>
        <taxon>Bacillati</taxon>
        <taxon>Actinomycetota</taxon>
        <taxon>Actinomycetes</taxon>
        <taxon>Catenulisporales</taxon>
        <taxon>Catenulisporaceae</taxon>
        <taxon>Catenulispora</taxon>
    </lineage>
</organism>
<dbReference type="EMBL" id="CP001700">
    <property type="protein sequence ID" value="ACU75896.1"/>
    <property type="molecule type" value="Genomic_DNA"/>
</dbReference>
<dbReference type="PROSITE" id="PS51186">
    <property type="entry name" value="GNAT"/>
    <property type="match status" value="1"/>
</dbReference>
<dbReference type="InterPro" id="IPR016181">
    <property type="entry name" value="Acyl_CoA_acyltransferase"/>
</dbReference>
<reference evidence="2 3" key="1">
    <citation type="journal article" date="2009" name="Stand. Genomic Sci.">
        <title>Complete genome sequence of Catenulispora acidiphila type strain (ID 139908).</title>
        <authorList>
            <person name="Copeland A."/>
            <person name="Lapidus A."/>
            <person name="Glavina Del Rio T."/>
            <person name="Nolan M."/>
            <person name="Lucas S."/>
            <person name="Chen F."/>
            <person name="Tice H."/>
            <person name="Cheng J.F."/>
            <person name="Bruce D."/>
            <person name="Goodwin L."/>
            <person name="Pitluck S."/>
            <person name="Mikhailova N."/>
            <person name="Pati A."/>
            <person name="Ivanova N."/>
            <person name="Mavromatis K."/>
            <person name="Chen A."/>
            <person name="Palaniappan K."/>
            <person name="Chain P."/>
            <person name="Land M."/>
            <person name="Hauser L."/>
            <person name="Chang Y.J."/>
            <person name="Jeffries C.D."/>
            <person name="Chertkov O."/>
            <person name="Brettin T."/>
            <person name="Detter J.C."/>
            <person name="Han C."/>
            <person name="Ali Z."/>
            <person name="Tindall B.J."/>
            <person name="Goker M."/>
            <person name="Bristow J."/>
            <person name="Eisen J.A."/>
            <person name="Markowitz V."/>
            <person name="Hugenholtz P."/>
            <person name="Kyrpides N.C."/>
            <person name="Klenk H.P."/>
        </authorList>
    </citation>
    <scope>NUCLEOTIDE SEQUENCE [LARGE SCALE GENOMIC DNA]</scope>
    <source>
        <strain evidence="3">DSM 44928 / JCM 14897 / NBRC 102108 / NRRL B-24433 / ID139908</strain>
    </source>
</reference>
<gene>
    <name evidence="2" type="ordered locus">Caci_7066</name>
</gene>
<name>C7Q5C7_CATAD</name>
<protein>
    <submittedName>
        <fullName evidence="2">Acetyltransferase-like protein</fullName>
    </submittedName>
</protein>
<evidence type="ECO:0000259" key="1">
    <source>
        <dbReference type="PROSITE" id="PS51186"/>
    </source>
</evidence>
<dbReference type="HOGENOM" id="CLU_112329_1_1_11"/>
<dbReference type="eggNOG" id="COG5628">
    <property type="taxonomic scope" value="Bacteria"/>
</dbReference>
<dbReference type="InterPro" id="IPR000182">
    <property type="entry name" value="GNAT_dom"/>
</dbReference>
<dbReference type="STRING" id="479433.Caci_7066"/>
<evidence type="ECO:0000313" key="2">
    <source>
        <dbReference type="EMBL" id="ACU75896.1"/>
    </source>
</evidence>